<feature type="domain" description="U-box" evidence="1">
    <location>
        <begin position="368"/>
        <end position="440"/>
    </location>
</feature>
<dbReference type="InParanoid" id="D7FQB4"/>
<dbReference type="InterPro" id="IPR036465">
    <property type="entry name" value="vWFA_dom_sf"/>
</dbReference>
<dbReference type="GO" id="GO:0016567">
    <property type="term" value="P:protein ubiquitination"/>
    <property type="evidence" value="ECO:0007669"/>
    <property type="project" value="InterPro"/>
</dbReference>
<dbReference type="eggNOG" id="KOG1327">
    <property type="taxonomic scope" value="Eukaryota"/>
</dbReference>
<dbReference type="InterPro" id="IPR002035">
    <property type="entry name" value="VWF_A"/>
</dbReference>
<sequence length="440" mass="47705">MAGGKYAQGEQHSRNGRYDLPAYGNTDSWHDDDMRVAVIVLLMALGWIYLKLRGKDANKGWLEALGVGFGGNDPPGFASLEELVGALKDAGVSKAGLIVGVDFTRSNEWTGERVYGNGSMHDIDDRKPNPYQEVLRGVGRGLGPLNRAEKIWCYGFGDENTRDEAVFCFMADDQPCANLAQALDRYASIAPAVSLSGPTSFAPLIRKAIEIVQDTREYHCLVIIADGQVTKERDTVRAIQDASNYPLSIIMVGVGEGPWETCREFDNRLPGRRYDNFRFVEHRRLKYGDAEALALSALAEVPDQYRAIRALGIMEGAGAPGSGPTSVAASVAGGGVSGSAPSMAPVNMVMSGSAPPSAPPSELDEDEGVPQDFICPLTLEVMIDPVVCEDGHSYERGALEAWLRNHDTSPMSNAHLNSKMAVPNHALRNSIEAFRRERGY</sequence>
<dbReference type="AlphaFoldDB" id="D7FQB4"/>
<dbReference type="GO" id="GO:0004842">
    <property type="term" value="F:ubiquitin-protein transferase activity"/>
    <property type="evidence" value="ECO:0007669"/>
    <property type="project" value="InterPro"/>
</dbReference>
<dbReference type="Proteomes" id="UP000002630">
    <property type="component" value="Linkage Group LG02"/>
</dbReference>
<accession>D7FQB4</accession>
<dbReference type="PANTHER" id="PTHR45751">
    <property type="entry name" value="COPINE FAMILY PROTEIN 1"/>
    <property type="match status" value="1"/>
</dbReference>
<evidence type="ECO:0000313" key="2">
    <source>
        <dbReference type="EMBL" id="CBJ48446.1"/>
    </source>
</evidence>
<dbReference type="InterPro" id="IPR013083">
    <property type="entry name" value="Znf_RING/FYVE/PHD"/>
</dbReference>
<evidence type="ECO:0000259" key="1">
    <source>
        <dbReference type="PROSITE" id="PS51698"/>
    </source>
</evidence>
<reference evidence="2 3" key="1">
    <citation type="journal article" date="2010" name="Nature">
        <title>The Ectocarpus genome and the independent evolution of multicellularity in brown algae.</title>
        <authorList>
            <person name="Cock J.M."/>
            <person name="Sterck L."/>
            <person name="Rouze P."/>
            <person name="Scornet D."/>
            <person name="Allen A.E."/>
            <person name="Amoutzias G."/>
            <person name="Anthouard V."/>
            <person name="Artiguenave F."/>
            <person name="Aury J.M."/>
            <person name="Badger J.H."/>
            <person name="Beszteri B."/>
            <person name="Billiau K."/>
            <person name="Bonnet E."/>
            <person name="Bothwell J.H."/>
            <person name="Bowler C."/>
            <person name="Boyen C."/>
            <person name="Brownlee C."/>
            <person name="Carrano C.J."/>
            <person name="Charrier B."/>
            <person name="Cho G.Y."/>
            <person name="Coelho S.M."/>
            <person name="Collen J."/>
            <person name="Corre E."/>
            <person name="Da Silva C."/>
            <person name="Delage L."/>
            <person name="Delaroque N."/>
            <person name="Dittami S.M."/>
            <person name="Doulbeau S."/>
            <person name="Elias M."/>
            <person name="Farnham G."/>
            <person name="Gachon C.M."/>
            <person name="Gschloessl B."/>
            <person name="Heesch S."/>
            <person name="Jabbari K."/>
            <person name="Jubin C."/>
            <person name="Kawai H."/>
            <person name="Kimura K."/>
            <person name="Kloareg B."/>
            <person name="Kupper F.C."/>
            <person name="Lang D."/>
            <person name="Le Bail A."/>
            <person name="Leblanc C."/>
            <person name="Lerouge P."/>
            <person name="Lohr M."/>
            <person name="Lopez P.J."/>
            <person name="Martens C."/>
            <person name="Maumus F."/>
            <person name="Michel G."/>
            <person name="Miranda-Saavedra D."/>
            <person name="Morales J."/>
            <person name="Moreau H."/>
            <person name="Motomura T."/>
            <person name="Nagasato C."/>
            <person name="Napoli C.A."/>
            <person name="Nelson D.R."/>
            <person name="Nyvall-Collen P."/>
            <person name="Peters A.F."/>
            <person name="Pommier C."/>
            <person name="Potin P."/>
            <person name="Poulain J."/>
            <person name="Quesneville H."/>
            <person name="Read B."/>
            <person name="Rensing S.A."/>
            <person name="Ritter A."/>
            <person name="Rousvoal S."/>
            <person name="Samanta M."/>
            <person name="Samson G."/>
            <person name="Schroeder D.C."/>
            <person name="Segurens B."/>
            <person name="Strittmatter M."/>
            <person name="Tonon T."/>
            <person name="Tregear J.W."/>
            <person name="Valentin K."/>
            <person name="von Dassow P."/>
            <person name="Yamagishi T."/>
            <person name="Van de Peer Y."/>
            <person name="Wincker P."/>
        </authorList>
    </citation>
    <scope>NUCLEOTIDE SEQUENCE [LARGE SCALE GENOMIC DNA]</scope>
    <source>
        <strain evidence="3">Ec32 / CCAP1310/4</strain>
    </source>
</reference>
<dbReference type="STRING" id="2880.D7FQB4"/>
<dbReference type="GO" id="GO:0005634">
    <property type="term" value="C:nucleus"/>
    <property type="evidence" value="ECO:0007669"/>
    <property type="project" value="TreeGrafter"/>
</dbReference>
<dbReference type="SUPFAM" id="SSF53300">
    <property type="entry name" value="vWA-like"/>
    <property type="match status" value="1"/>
</dbReference>
<keyword evidence="3" id="KW-1185">Reference proteome</keyword>
<protein>
    <recommendedName>
        <fullName evidence="1">U-box domain-containing protein</fullName>
    </recommendedName>
</protein>
<dbReference type="OrthoDB" id="424220at2759"/>
<dbReference type="InterPro" id="IPR010734">
    <property type="entry name" value="Copine_C"/>
</dbReference>
<dbReference type="SMART" id="SM00327">
    <property type="entry name" value="VWA"/>
    <property type="match status" value="1"/>
</dbReference>
<dbReference type="EMBL" id="FN649727">
    <property type="protein sequence ID" value="CBJ48446.1"/>
    <property type="molecule type" value="Genomic_DNA"/>
</dbReference>
<dbReference type="InterPro" id="IPR003613">
    <property type="entry name" value="Ubox_domain"/>
</dbReference>
<proteinExistence type="predicted"/>
<dbReference type="PANTHER" id="PTHR45751:SF11">
    <property type="entry name" value="COPINE FAMILY PROTEIN 2"/>
    <property type="match status" value="1"/>
</dbReference>
<evidence type="ECO:0000313" key="3">
    <source>
        <dbReference type="Proteomes" id="UP000002630"/>
    </source>
</evidence>
<dbReference type="EMBL" id="FN648375">
    <property type="protein sequence ID" value="CBJ48446.1"/>
    <property type="molecule type" value="Genomic_DNA"/>
</dbReference>
<dbReference type="Gene3D" id="3.30.40.10">
    <property type="entry name" value="Zinc/RING finger domain, C3HC4 (zinc finger)"/>
    <property type="match status" value="1"/>
</dbReference>
<dbReference type="SMART" id="SM00504">
    <property type="entry name" value="Ubox"/>
    <property type="match status" value="1"/>
</dbReference>
<name>D7FQB4_ECTSI</name>
<dbReference type="Pfam" id="PF04564">
    <property type="entry name" value="U-box"/>
    <property type="match status" value="1"/>
</dbReference>
<organism evidence="2 3">
    <name type="scientific">Ectocarpus siliculosus</name>
    <name type="common">Brown alga</name>
    <name type="synonym">Conferva siliculosa</name>
    <dbReference type="NCBI Taxonomy" id="2880"/>
    <lineage>
        <taxon>Eukaryota</taxon>
        <taxon>Sar</taxon>
        <taxon>Stramenopiles</taxon>
        <taxon>Ochrophyta</taxon>
        <taxon>PX clade</taxon>
        <taxon>Phaeophyceae</taxon>
        <taxon>Ectocarpales</taxon>
        <taxon>Ectocarpaceae</taxon>
        <taxon>Ectocarpus</taxon>
    </lineage>
</organism>
<gene>
    <name evidence="2" type="ORF">Esi_0002_0265</name>
</gene>
<dbReference type="CDD" id="cd16655">
    <property type="entry name" value="RING-Ubox_WDSUB1-like"/>
    <property type="match status" value="1"/>
</dbReference>
<dbReference type="InterPro" id="IPR052079">
    <property type="entry name" value="E3_ligase/Copine_domain"/>
</dbReference>
<dbReference type="SUPFAM" id="SSF57850">
    <property type="entry name" value="RING/U-box"/>
    <property type="match status" value="1"/>
</dbReference>
<dbReference type="Pfam" id="PF07002">
    <property type="entry name" value="Copine"/>
    <property type="match status" value="1"/>
</dbReference>
<dbReference type="PROSITE" id="PS51698">
    <property type="entry name" value="U_BOX"/>
    <property type="match status" value="1"/>
</dbReference>